<evidence type="ECO:0000256" key="7">
    <source>
        <dbReference type="SAM" id="Phobius"/>
    </source>
</evidence>
<dbReference type="AlphaFoldDB" id="A0A3B1BAS7"/>
<name>A0A3B1BAS7_9ZZZZ</name>
<sequence length="226" mass="25903">MGREKDSGDSKNMDTFVSLEKIQEEAAKRNIVAGQDIDLTMPEQWLNQYSLAPMFFTTKAYFIFTIALSLVVASAAASWMYQIIYGMGVTDLRPPVFWGMYIATFVFWVGVSHSGTIVSSLLRLTQANWRRPILRGAEAMTAFSLIVAGMFPMIHIGRLWRVYYMFPLPNQRELWPNFRSPLAWDMIAISVYLASSMIFLYVGLLPDIALARDLCPKQNWRKKYLT</sequence>
<keyword evidence="5 7" id="KW-1133">Transmembrane helix</keyword>
<keyword evidence="8" id="KW-0560">Oxidoreductase</keyword>
<dbReference type="Pfam" id="PF03916">
    <property type="entry name" value="NrfD"/>
    <property type="match status" value="1"/>
</dbReference>
<keyword evidence="4 7" id="KW-0812">Transmembrane</keyword>
<evidence type="ECO:0000256" key="4">
    <source>
        <dbReference type="ARBA" id="ARBA00022692"/>
    </source>
</evidence>
<comment type="subcellular location">
    <subcellularLocation>
        <location evidence="1">Cell membrane</location>
        <topology evidence="1">Multi-pass membrane protein</topology>
    </subcellularLocation>
</comment>
<dbReference type="PANTHER" id="PTHR43044">
    <property type="match status" value="1"/>
</dbReference>
<dbReference type="InterPro" id="IPR005614">
    <property type="entry name" value="NrfD-like"/>
</dbReference>
<evidence type="ECO:0000256" key="5">
    <source>
        <dbReference type="ARBA" id="ARBA00022989"/>
    </source>
</evidence>
<evidence type="ECO:0000313" key="8">
    <source>
        <dbReference type="EMBL" id="VAX15396.1"/>
    </source>
</evidence>
<feature type="non-terminal residue" evidence="8">
    <location>
        <position position="226"/>
    </location>
</feature>
<keyword evidence="3" id="KW-1003">Cell membrane</keyword>
<proteinExistence type="inferred from homology"/>
<dbReference type="PANTHER" id="PTHR43044:SF2">
    <property type="entry name" value="POLYSULPHIDE REDUCTASE NRFD"/>
    <property type="match status" value="1"/>
</dbReference>
<feature type="transmembrane region" description="Helical" evidence="7">
    <location>
        <begin position="96"/>
        <end position="122"/>
    </location>
</feature>
<feature type="transmembrane region" description="Helical" evidence="7">
    <location>
        <begin position="60"/>
        <end position="84"/>
    </location>
</feature>
<reference evidence="8" key="1">
    <citation type="submission" date="2018-06" db="EMBL/GenBank/DDBJ databases">
        <authorList>
            <person name="Zhirakovskaya E."/>
        </authorList>
    </citation>
    <scope>NUCLEOTIDE SEQUENCE</scope>
</reference>
<evidence type="ECO:0000256" key="1">
    <source>
        <dbReference type="ARBA" id="ARBA00004651"/>
    </source>
</evidence>
<organism evidence="8">
    <name type="scientific">hydrothermal vent metagenome</name>
    <dbReference type="NCBI Taxonomy" id="652676"/>
    <lineage>
        <taxon>unclassified sequences</taxon>
        <taxon>metagenomes</taxon>
        <taxon>ecological metagenomes</taxon>
    </lineage>
</organism>
<comment type="similarity">
    <text evidence="2">Belongs to the NrfD family.</text>
</comment>
<evidence type="ECO:0000256" key="2">
    <source>
        <dbReference type="ARBA" id="ARBA00008929"/>
    </source>
</evidence>
<accession>A0A3B1BAS7</accession>
<dbReference type="GO" id="GO:0016491">
    <property type="term" value="F:oxidoreductase activity"/>
    <property type="evidence" value="ECO:0007669"/>
    <property type="project" value="UniProtKB-KW"/>
</dbReference>
<feature type="transmembrane region" description="Helical" evidence="7">
    <location>
        <begin position="183"/>
        <end position="204"/>
    </location>
</feature>
<feature type="transmembrane region" description="Helical" evidence="7">
    <location>
        <begin position="142"/>
        <end position="163"/>
    </location>
</feature>
<dbReference type="EC" id="1.2.7.-" evidence="8"/>
<evidence type="ECO:0000256" key="3">
    <source>
        <dbReference type="ARBA" id="ARBA00022475"/>
    </source>
</evidence>
<dbReference type="GO" id="GO:0005886">
    <property type="term" value="C:plasma membrane"/>
    <property type="evidence" value="ECO:0007669"/>
    <property type="project" value="UniProtKB-SubCell"/>
</dbReference>
<evidence type="ECO:0000256" key="6">
    <source>
        <dbReference type="ARBA" id="ARBA00023136"/>
    </source>
</evidence>
<keyword evidence="6 7" id="KW-0472">Membrane</keyword>
<gene>
    <name evidence="8" type="ORF">MNBD_NITROSPINAE03-1949</name>
</gene>
<protein>
    <submittedName>
        <fullName evidence="8">Molybdopterin oxidoreductase</fullName>
        <ecNumber evidence="8">1.2.7.-</ecNumber>
    </submittedName>
</protein>
<dbReference type="EMBL" id="UOGB01000015">
    <property type="protein sequence ID" value="VAX15396.1"/>
    <property type="molecule type" value="Genomic_DNA"/>
</dbReference>